<accession>A0AAE1PY90</accession>
<organism evidence="4 6">
    <name type="scientific">Petrolisthes manimaculis</name>
    <dbReference type="NCBI Taxonomy" id="1843537"/>
    <lineage>
        <taxon>Eukaryota</taxon>
        <taxon>Metazoa</taxon>
        <taxon>Ecdysozoa</taxon>
        <taxon>Arthropoda</taxon>
        <taxon>Crustacea</taxon>
        <taxon>Multicrustacea</taxon>
        <taxon>Malacostraca</taxon>
        <taxon>Eumalacostraca</taxon>
        <taxon>Eucarida</taxon>
        <taxon>Decapoda</taxon>
        <taxon>Pleocyemata</taxon>
        <taxon>Anomura</taxon>
        <taxon>Galatheoidea</taxon>
        <taxon>Porcellanidae</taxon>
        <taxon>Petrolisthes</taxon>
    </lineage>
</organism>
<feature type="region of interest" description="Disordered" evidence="2">
    <location>
        <begin position="276"/>
        <end position="333"/>
    </location>
</feature>
<sequence length="441" mass="49101">MSSDSQETLIDALNVPDENPQESALQHEAPVEAPHHTPPQGHPTVQPSLDCPTREYLDKNFLKSDLQKRCRELGVTSIWISKSQLIERILEKSQSTSNDTHSHLTGSAVEQTPPPENDTPTHEDNPMQDRINVLDIAKDIKMIKSKLATKDEEIELLNTEVNAAYQTIHQLQQRVTELEKQYGESSDHHILAGGDTSPSGCLLLGDKNLGSVLCTDLHHNSSVRTIPALTWTCSGVGLGAVKLLNAINKQCPTFTLCSNWQEVRRYINTYTAQLSEQQNAGHDSHRPAQRPPAPLGALTPRPEPDHRTASPAQKSYGHPTTARFPSTTPHRPPYHRYSIEHEAIPQLAVTTGTVREEAIGEREVRGTHGSNTYAAVLRGATGERHHSLAHATGTRGRHEDNSSYRRIPTSVLQGQEHHQDDSQHYQHDTRRRNTLKLHCIP</sequence>
<evidence type="ECO:0000256" key="2">
    <source>
        <dbReference type="SAM" id="MobiDB-lite"/>
    </source>
</evidence>
<name>A0AAE1PY90_9EUCA</name>
<evidence type="ECO:0000256" key="1">
    <source>
        <dbReference type="SAM" id="Coils"/>
    </source>
</evidence>
<feature type="region of interest" description="Disordered" evidence="2">
    <location>
        <begin position="1"/>
        <end position="51"/>
    </location>
</feature>
<dbReference type="EMBL" id="JAWZYT010001083">
    <property type="protein sequence ID" value="KAK4315735.1"/>
    <property type="molecule type" value="Genomic_DNA"/>
</dbReference>
<reference evidence="4" key="1">
    <citation type="submission" date="2023-11" db="EMBL/GenBank/DDBJ databases">
        <title>Genome assemblies of two species of porcelain crab, Petrolisthes cinctipes and Petrolisthes manimaculis (Anomura: Porcellanidae).</title>
        <authorList>
            <person name="Angst P."/>
        </authorList>
    </citation>
    <scope>NUCLEOTIDE SEQUENCE</scope>
    <source>
        <strain evidence="4">PB745_02</strain>
        <tissue evidence="4">Gill</tissue>
    </source>
</reference>
<keyword evidence="1" id="KW-0175">Coiled coil</keyword>
<evidence type="ECO:0000313" key="5">
    <source>
        <dbReference type="EMBL" id="KAK4315735.1"/>
    </source>
</evidence>
<evidence type="ECO:0000313" key="3">
    <source>
        <dbReference type="EMBL" id="KAK4315733.1"/>
    </source>
</evidence>
<feature type="compositionally biased region" description="Basic and acidic residues" evidence="2">
    <location>
        <begin position="415"/>
        <end position="428"/>
    </location>
</feature>
<dbReference type="Proteomes" id="UP001292094">
    <property type="component" value="Unassembled WGS sequence"/>
</dbReference>
<evidence type="ECO:0000313" key="4">
    <source>
        <dbReference type="EMBL" id="KAK4315734.1"/>
    </source>
</evidence>
<feature type="coiled-coil region" evidence="1">
    <location>
        <begin position="140"/>
        <end position="188"/>
    </location>
</feature>
<dbReference type="EMBL" id="JAWZYT010001083">
    <property type="protein sequence ID" value="KAK4315734.1"/>
    <property type="molecule type" value="Genomic_DNA"/>
</dbReference>
<feature type="region of interest" description="Disordered" evidence="2">
    <location>
        <begin position="93"/>
        <end position="128"/>
    </location>
</feature>
<proteinExistence type="predicted"/>
<feature type="compositionally biased region" description="Polar residues" evidence="2">
    <location>
        <begin position="93"/>
        <end position="110"/>
    </location>
</feature>
<gene>
    <name evidence="3" type="ORF">Pmani_013039</name>
    <name evidence="4" type="ORF">Pmani_013040</name>
    <name evidence="5" type="ORF">Pmani_013041</name>
</gene>
<dbReference type="AlphaFoldDB" id="A0AAE1PY90"/>
<comment type="caution">
    <text evidence="4">The sequence shown here is derived from an EMBL/GenBank/DDBJ whole genome shotgun (WGS) entry which is preliminary data.</text>
</comment>
<feature type="region of interest" description="Disordered" evidence="2">
    <location>
        <begin position="411"/>
        <end position="433"/>
    </location>
</feature>
<evidence type="ECO:0000313" key="6">
    <source>
        <dbReference type="Proteomes" id="UP001292094"/>
    </source>
</evidence>
<keyword evidence="6" id="KW-1185">Reference proteome</keyword>
<protein>
    <submittedName>
        <fullName evidence="4">Uncharacterized protein</fullName>
    </submittedName>
</protein>
<dbReference type="EMBL" id="JAWZYT010001083">
    <property type="protein sequence ID" value="KAK4315733.1"/>
    <property type="molecule type" value="Genomic_DNA"/>
</dbReference>